<evidence type="ECO:0000256" key="1">
    <source>
        <dbReference type="SAM" id="Coils"/>
    </source>
</evidence>
<reference evidence="2" key="1">
    <citation type="journal article" date="2020" name="Nature">
        <title>Giant virus diversity and host interactions through global metagenomics.</title>
        <authorList>
            <person name="Schulz F."/>
            <person name="Roux S."/>
            <person name="Paez-Espino D."/>
            <person name="Jungbluth S."/>
            <person name="Walsh D.A."/>
            <person name="Denef V.J."/>
            <person name="McMahon K.D."/>
            <person name="Konstantinidis K.T."/>
            <person name="Eloe-Fadrosh E.A."/>
            <person name="Kyrpides N.C."/>
            <person name="Woyke T."/>
        </authorList>
    </citation>
    <scope>NUCLEOTIDE SEQUENCE</scope>
    <source>
        <strain evidence="2">GVMAG-M-3300023179-59</strain>
    </source>
</reference>
<name>A0A6C0H2J9_9ZZZZ</name>
<sequence length="173" mass="20395">MESNMNQSERLNLKKLINEMECENNTDNIRKLKHSVIIRDEVRKMEHLKSANKHLRENDSEKFKEICETSCVFLFNNYTDIFNKLLKDELDLTIMTKLLTVLKLIEDGRVDQHEGSVMFGKILKELYLDSAVKRADNLDKEHEHMRVKPIDGKNISWKEYKAANQDQMSSPHM</sequence>
<accession>A0A6C0H2J9</accession>
<feature type="coiled-coil region" evidence="1">
    <location>
        <begin position="6"/>
        <end position="58"/>
    </location>
</feature>
<dbReference type="AlphaFoldDB" id="A0A6C0H2J9"/>
<organism evidence="2">
    <name type="scientific">viral metagenome</name>
    <dbReference type="NCBI Taxonomy" id="1070528"/>
    <lineage>
        <taxon>unclassified sequences</taxon>
        <taxon>metagenomes</taxon>
        <taxon>organismal metagenomes</taxon>
    </lineage>
</organism>
<keyword evidence="1" id="KW-0175">Coiled coil</keyword>
<dbReference type="EMBL" id="MN739849">
    <property type="protein sequence ID" value="QHT74375.1"/>
    <property type="molecule type" value="Genomic_DNA"/>
</dbReference>
<evidence type="ECO:0000313" key="2">
    <source>
        <dbReference type="EMBL" id="QHT74375.1"/>
    </source>
</evidence>
<proteinExistence type="predicted"/>
<protein>
    <submittedName>
        <fullName evidence="2">Uncharacterized protein</fullName>
    </submittedName>
</protein>